<dbReference type="Pfam" id="PF07687">
    <property type="entry name" value="M20_dimer"/>
    <property type="match status" value="1"/>
</dbReference>
<dbReference type="InterPro" id="IPR036264">
    <property type="entry name" value="Bact_exopeptidase_dim_dom"/>
</dbReference>
<dbReference type="Gene3D" id="3.40.630.10">
    <property type="entry name" value="Zn peptidases"/>
    <property type="match status" value="1"/>
</dbReference>
<gene>
    <name evidence="3" type="ORF">EVC62_00395</name>
</gene>
<organism evidence="3 4">
    <name type="scientific">Salinicola endophyticus</name>
    <dbReference type="NCBI Taxonomy" id="1949083"/>
    <lineage>
        <taxon>Bacteria</taxon>
        <taxon>Pseudomonadati</taxon>
        <taxon>Pseudomonadota</taxon>
        <taxon>Gammaproteobacteria</taxon>
        <taxon>Oceanospirillales</taxon>
        <taxon>Halomonadaceae</taxon>
        <taxon>Salinicola</taxon>
    </lineage>
</organism>
<dbReference type="Pfam" id="PF01546">
    <property type="entry name" value="Peptidase_M20"/>
    <property type="match status" value="1"/>
</dbReference>
<evidence type="ECO:0000259" key="2">
    <source>
        <dbReference type="Pfam" id="PF07687"/>
    </source>
</evidence>
<evidence type="ECO:0000313" key="4">
    <source>
        <dbReference type="Proteomes" id="UP001321526"/>
    </source>
</evidence>
<dbReference type="CDD" id="cd03886">
    <property type="entry name" value="M20_Acy1"/>
    <property type="match status" value="1"/>
</dbReference>
<dbReference type="PANTHER" id="PTHR11014:SF63">
    <property type="entry name" value="METALLOPEPTIDASE, PUTATIVE (AFU_ORTHOLOGUE AFUA_6G09600)-RELATED"/>
    <property type="match status" value="1"/>
</dbReference>
<dbReference type="NCBIfam" id="TIGR01891">
    <property type="entry name" value="amidohydrolases"/>
    <property type="match status" value="1"/>
</dbReference>
<dbReference type="PANTHER" id="PTHR11014">
    <property type="entry name" value="PEPTIDASE M20 FAMILY MEMBER"/>
    <property type="match status" value="1"/>
</dbReference>
<protein>
    <submittedName>
        <fullName evidence="3">Amidohydrolase</fullName>
    </submittedName>
</protein>
<dbReference type="EMBL" id="CP035631">
    <property type="protein sequence ID" value="WFF40065.1"/>
    <property type="molecule type" value="Genomic_DNA"/>
</dbReference>
<sequence>MSLSTPRPDAVEHDTTDHGAIDHDGIGARIQRLVGAVEPRLIEIRRDIHAHPETGFDTHRTAALVVSELEALGLEVQTGVGRTGVVAEIAGGAPGPCVILRADMDALPIAEQTGLPFASTVPGKMHACGHDTHTAALLGAATALRELAPTLKGSVRLIFQPAEETQESGAQAMVADGAADGAAMAIAFHNQPQLPTGHVMLLRGASTASSDEFRVTVNGVSGHAARPHHAIDPIVGAASLISQLQTVISRNMDPAQSAVLTIGHIQGGESQNIIPDSCTFEGTVRCRSEASRDRAEAAFRRICQHGAEALQLTAEIEYVRGAPAVQNDDGLVDQAARSLTEQFGAPVSITQGTDFGAEDFSYFSERMPSIQIYLGAGQPGRDDRLHNSDYQPDERYIAQASAALTRLAVDLLR</sequence>
<dbReference type="InterPro" id="IPR011650">
    <property type="entry name" value="Peptidase_M20_dimer"/>
</dbReference>
<keyword evidence="1" id="KW-0378">Hydrolase</keyword>
<reference evidence="3 4" key="1">
    <citation type="submission" date="2019-01" db="EMBL/GenBank/DDBJ databases">
        <title>Genome sequence of Salinicola endophyticus REST5.</title>
        <authorList>
            <person name="Nascimento F.X."/>
        </authorList>
    </citation>
    <scope>NUCLEOTIDE SEQUENCE [LARGE SCALE GENOMIC DNA]</scope>
    <source>
        <strain evidence="3 4">REST5</strain>
    </source>
</reference>
<evidence type="ECO:0000313" key="3">
    <source>
        <dbReference type="EMBL" id="WFF40065.1"/>
    </source>
</evidence>
<feature type="domain" description="Peptidase M20 dimerisation" evidence="2">
    <location>
        <begin position="211"/>
        <end position="307"/>
    </location>
</feature>
<dbReference type="Proteomes" id="UP001321526">
    <property type="component" value="Chromosome"/>
</dbReference>
<dbReference type="PIRSF" id="PIRSF005962">
    <property type="entry name" value="Pept_M20D_amidohydro"/>
    <property type="match status" value="1"/>
</dbReference>
<dbReference type="RefSeq" id="WP_282235461.1">
    <property type="nucleotide sequence ID" value="NZ_CP035631.1"/>
</dbReference>
<dbReference type="Gene3D" id="3.30.70.360">
    <property type="match status" value="1"/>
</dbReference>
<accession>A0ABY8FDJ9</accession>
<keyword evidence="4" id="KW-1185">Reference proteome</keyword>
<proteinExistence type="predicted"/>
<dbReference type="InterPro" id="IPR002933">
    <property type="entry name" value="Peptidase_M20"/>
</dbReference>
<evidence type="ECO:0000256" key="1">
    <source>
        <dbReference type="ARBA" id="ARBA00022801"/>
    </source>
</evidence>
<dbReference type="SUPFAM" id="SSF55031">
    <property type="entry name" value="Bacterial exopeptidase dimerisation domain"/>
    <property type="match status" value="1"/>
</dbReference>
<name>A0ABY8FDJ9_9GAMM</name>
<dbReference type="InterPro" id="IPR017439">
    <property type="entry name" value="Amidohydrolase"/>
</dbReference>
<dbReference type="SUPFAM" id="SSF53187">
    <property type="entry name" value="Zn-dependent exopeptidases"/>
    <property type="match status" value="1"/>
</dbReference>